<dbReference type="InterPro" id="IPR039555">
    <property type="entry name" value="TraF/TrbB"/>
</dbReference>
<protein>
    <submittedName>
        <fullName evidence="2">Conjugal transfer protein TraF</fullName>
    </submittedName>
</protein>
<dbReference type="EMBL" id="JAEILD010000265">
    <property type="protein sequence ID" value="MBI6653822.1"/>
    <property type="molecule type" value="Genomic_DNA"/>
</dbReference>
<organism evidence="2 3">
    <name type="scientific">Pseudomonas veronii</name>
    <dbReference type="NCBI Taxonomy" id="76761"/>
    <lineage>
        <taxon>Bacteria</taxon>
        <taxon>Pseudomonadati</taxon>
        <taxon>Pseudomonadota</taxon>
        <taxon>Gammaproteobacteria</taxon>
        <taxon>Pseudomonadales</taxon>
        <taxon>Pseudomonadaceae</taxon>
        <taxon>Pseudomonas</taxon>
    </lineage>
</organism>
<name>A0ABS0VQL4_PSEVE</name>
<gene>
    <name evidence="2" type="ORF">YA0849_33370</name>
</gene>
<feature type="chain" id="PRO_5046781827" evidence="1">
    <location>
        <begin position="22"/>
        <end position="226"/>
    </location>
</feature>
<accession>A0ABS0VQL4</accession>
<keyword evidence="1" id="KW-0732">Signal</keyword>
<dbReference type="RefSeq" id="WP_198731761.1">
    <property type="nucleotide sequence ID" value="NZ_JAEILD010000265.1"/>
</dbReference>
<reference evidence="2 3" key="1">
    <citation type="submission" date="2020-12" db="EMBL/GenBank/DDBJ databases">
        <title>Comparative genomic insights into the epidemiology and virulence of plant pathogenic Pseudomonads from Turkey.</title>
        <authorList>
            <person name="Dillon M."/>
            <person name="Ruiz-Bedoya T."/>
            <person name="Bendalovic-Torma C."/>
            <person name="Guttman K.M."/>
            <person name="Kwak H."/>
            <person name="Middleton M.A."/>
            <person name="Wang P.W."/>
            <person name="Horuz S."/>
            <person name="Aysan Y."/>
            <person name="Guttman D.S."/>
        </authorList>
    </citation>
    <scope>NUCLEOTIDE SEQUENCE [LARGE SCALE GENOMIC DNA]</scope>
    <source>
        <strain evidence="2 3">S4_EA_3a</strain>
    </source>
</reference>
<evidence type="ECO:0000313" key="3">
    <source>
        <dbReference type="Proteomes" id="UP000614123"/>
    </source>
</evidence>
<dbReference type="Pfam" id="PF13728">
    <property type="entry name" value="TraF"/>
    <property type="match status" value="1"/>
</dbReference>
<comment type="caution">
    <text evidence="2">The sequence shown here is derived from an EMBL/GenBank/DDBJ whole genome shotgun (WGS) entry which is preliminary data.</text>
</comment>
<keyword evidence="3" id="KW-1185">Reference proteome</keyword>
<feature type="non-terminal residue" evidence="2">
    <location>
        <position position="226"/>
    </location>
</feature>
<evidence type="ECO:0000256" key="1">
    <source>
        <dbReference type="SAM" id="SignalP"/>
    </source>
</evidence>
<evidence type="ECO:0000313" key="2">
    <source>
        <dbReference type="EMBL" id="MBI6653822.1"/>
    </source>
</evidence>
<dbReference type="Proteomes" id="UP000614123">
    <property type="component" value="Unassembled WGS sequence"/>
</dbReference>
<sequence length="226" mass="25269">MKLVLAILLVAATFANISVQASEEPTRFIERKSEGWFFYKDPKELPPTPPVILVPQNPADTTRKALTKDQQEPFSVTWLRENMPKLLDAAIDNPSKENVEAYMYAQRVAMDKSQRYAEMTTRVVAADPFLDENNRVPIATYTKPFFLRNAQAGISDALKHVAKVGGLWVFFDSKCSFCQPQVNTVQEIAKQYGFVTKFISMDGKTLPNVPEFVPNAGQASMAAAKT</sequence>
<feature type="signal peptide" evidence="1">
    <location>
        <begin position="1"/>
        <end position="21"/>
    </location>
</feature>
<proteinExistence type="predicted"/>